<evidence type="ECO:0000313" key="3">
    <source>
        <dbReference type="Proteomes" id="UP000306196"/>
    </source>
</evidence>
<dbReference type="AlphaFoldDB" id="A0A5R8KJU1"/>
<comment type="caution">
    <text evidence="2">The sequence shown here is derived from an EMBL/GenBank/DDBJ whole genome shotgun (WGS) entry which is preliminary data.</text>
</comment>
<keyword evidence="3" id="KW-1185">Reference proteome</keyword>
<protein>
    <recommendedName>
        <fullName evidence="4">DUF5117 domain-containing protein</fullName>
    </recommendedName>
</protein>
<name>A0A5R8KJU1_9BACT</name>
<sequence>MKLSIRHFTHFGALLCGAWLSFQGSALVASDALIEEETQALDLSSSAFKSTGMDTLFQSLKNPNQFYYLPSTIRFMKDSQGEPMWTVTKYNLAYSGDQIYDEKGSLAVDPDGRVLQGGVFQATFDFGLDPGALDIIRKKVLKPGQKLGRLPLRGANIYIEYINPEEGGKSVKLGPIPAPLTDDVFSVTIPLTRSALDILKPIVETPSGTSNAPFTAYLAFSYEGYDNDYSVEVTGKSSSIMKTDHIKTGVEGQYWFFKGSADYENFKQSLLQSNAIKVTVLGDAGKDDELVDRIKSKVVDKVLENFMDFSTVSPMPGLAEGKGEPQMEAVNLNEGKKNLDGTPANLPEKKAGLAFSFSMKQSQKSEQKDFTFNWSGRTKLTKSDSRFAVLDFSYKPGNTKRHYTEAQASDWSVARPTIAVAPDVSPWFNISSVECTYADKLFKATLADSNDPAKGKLAVMSDWAQAPANGYTFKFGPVNIPPITGPDGSLLDGGAKVNRDTVFTVKYALASAGNAADRSRLEAAGVSGLESKNVLASLNQARAVFNNLYGSGQKIVLDAAKINGTAGMISESSLPPLPRRGGFMFRVVDSTKSVDWAGNVAVVPKITQQVSAWTRQLVKVKPDGALEGAEQWLERYAVDTSRKPVASSIPLENLKPDSDGFFTVTEDLFLFLNPDGSDTPMKIEFLINAGDKKGVQVNEGILVGDLIVIDVGKALSGS</sequence>
<evidence type="ECO:0000313" key="2">
    <source>
        <dbReference type="EMBL" id="TLD72593.1"/>
    </source>
</evidence>
<dbReference type="Proteomes" id="UP000306196">
    <property type="component" value="Unassembled WGS sequence"/>
</dbReference>
<feature type="signal peptide" evidence="1">
    <location>
        <begin position="1"/>
        <end position="28"/>
    </location>
</feature>
<gene>
    <name evidence="2" type="ORF">FEM03_00515</name>
</gene>
<evidence type="ECO:0000256" key="1">
    <source>
        <dbReference type="SAM" id="SignalP"/>
    </source>
</evidence>
<feature type="chain" id="PRO_5024406178" description="DUF5117 domain-containing protein" evidence="1">
    <location>
        <begin position="29"/>
        <end position="718"/>
    </location>
</feature>
<dbReference type="RefSeq" id="WP_138084216.1">
    <property type="nucleotide sequence ID" value="NZ_VAUV01000001.1"/>
</dbReference>
<dbReference type="EMBL" id="VAUV01000001">
    <property type="protein sequence ID" value="TLD72593.1"/>
    <property type="molecule type" value="Genomic_DNA"/>
</dbReference>
<reference evidence="2 3" key="1">
    <citation type="submission" date="2019-05" db="EMBL/GenBank/DDBJ databases">
        <title>Verrucobacter flavum gen. nov., sp. nov. a new member of the family Verrucomicrobiaceae.</title>
        <authorList>
            <person name="Szuroczki S."/>
            <person name="Abbaszade G."/>
            <person name="Szabo A."/>
            <person name="Felfoldi T."/>
            <person name="Schumann P."/>
            <person name="Boka K."/>
            <person name="Keki Z."/>
            <person name="Toumi M."/>
            <person name="Toth E."/>
        </authorList>
    </citation>
    <scope>NUCLEOTIDE SEQUENCE [LARGE SCALE GENOMIC DNA]</scope>
    <source>
        <strain evidence="2 3">MG-N-17</strain>
    </source>
</reference>
<accession>A0A5R8KJU1</accession>
<keyword evidence="1" id="KW-0732">Signal</keyword>
<proteinExistence type="predicted"/>
<organism evidence="2 3">
    <name type="scientific">Phragmitibacter flavus</name>
    <dbReference type="NCBI Taxonomy" id="2576071"/>
    <lineage>
        <taxon>Bacteria</taxon>
        <taxon>Pseudomonadati</taxon>
        <taxon>Verrucomicrobiota</taxon>
        <taxon>Verrucomicrobiia</taxon>
        <taxon>Verrucomicrobiales</taxon>
        <taxon>Verrucomicrobiaceae</taxon>
        <taxon>Phragmitibacter</taxon>
    </lineage>
</organism>
<evidence type="ECO:0008006" key="4">
    <source>
        <dbReference type="Google" id="ProtNLM"/>
    </source>
</evidence>